<name>A0A2P2E0B0_9LEPT</name>
<feature type="transmembrane region" description="Helical" evidence="1">
    <location>
        <begin position="160"/>
        <end position="181"/>
    </location>
</feature>
<protein>
    <submittedName>
        <fullName evidence="2">Uncharacterized protein</fullName>
    </submittedName>
</protein>
<evidence type="ECO:0000313" key="3">
    <source>
        <dbReference type="Proteomes" id="UP000245133"/>
    </source>
</evidence>
<proteinExistence type="predicted"/>
<accession>A0A2P2E0B0</accession>
<dbReference type="Proteomes" id="UP000245133">
    <property type="component" value="Unassembled WGS sequence"/>
</dbReference>
<organism evidence="2 3">
    <name type="scientific">Leptospira ryugenii</name>
    <dbReference type="NCBI Taxonomy" id="1917863"/>
    <lineage>
        <taxon>Bacteria</taxon>
        <taxon>Pseudomonadati</taxon>
        <taxon>Spirochaetota</taxon>
        <taxon>Spirochaetia</taxon>
        <taxon>Leptospirales</taxon>
        <taxon>Leptospiraceae</taxon>
        <taxon>Leptospira</taxon>
    </lineage>
</organism>
<evidence type="ECO:0000256" key="1">
    <source>
        <dbReference type="SAM" id="Phobius"/>
    </source>
</evidence>
<dbReference type="AlphaFoldDB" id="A0A2P2E0B0"/>
<keyword evidence="1" id="KW-0472">Membrane</keyword>
<keyword evidence="3" id="KW-1185">Reference proteome</keyword>
<dbReference type="EMBL" id="BFBB01000004">
    <property type="protein sequence ID" value="GBF50318.1"/>
    <property type="molecule type" value="Genomic_DNA"/>
</dbReference>
<evidence type="ECO:0000313" key="2">
    <source>
        <dbReference type="EMBL" id="GBF50318.1"/>
    </source>
</evidence>
<comment type="caution">
    <text evidence="2">The sequence shown here is derived from an EMBL/GenBank/DDBJ whole genome shotgun (WGS) entry which is preliminary data.</text>
</comment>
<keyword evidence="1" id="KW-0812">Transmembrane</keyword>
<reference evidence="2 3" key="1">
    <citation type="submission" date="2018-02" db="EMBL/GenBank/DDBJ databases">
        <title>Novel Leptospira species isolated from soil and water in Japan.</title>
        <authorList>
            <person name="Nakao R."/>
            <person name="Masuzawa T."/>
        </authorList>
    </citation>
    <scope>NUCLEOTIDE SEQUENCE [LARGE SCALE GENOMIC DNA]</scope>
    <source>
        <strain evidence="2 3">YH101</strain>
    </source>
</reference>
<keyword evidence="1" id="KW-1133">Transmembrane helix</keyword>
<sequence length="302" mass="35701">MGDSVEILDLEIPLQEFYAYQIVSTSTSKKSGRSYSDQIFIKHNSGLRFPLGIEETVYESKDKGNFSRFAKLSRYLRKYQKIHQLPVLDMLDEPMKGLLVPSPLLSSTPERKHSIPNPQYPIHWKYKVTLYPFYFLFFFFVPGHLGLAFLILKFKRKETVLSPILFLLLGYLVSGCIYYKWVWEKKDLGYKLDKSESTFYLYETRKNSPDIQIAKLDTKNDFVYELEIPMKRVTVFTSSYYKSLKRLYRSLQSDTIESEDPLNVIPSLFQVDEIQTWDFSDLAMETVLRILVDWKEEERLSW</sequence>
<gene>
    <name evidence="2" type="ORF">LPTSP4_18430</name>
</gene>
<feature type="transmembrane region" description="Helical" evidence="1">
    <location>
        <begin position="133"/>
        <end position="154"/>
    </location>
</feature>